<evidence type="ECO:0000256" key="1">
    <source>
        <dbReference type="SAM" id="SignalP"/>
    </source>
</evidence>
<dbReference type="GO" id="GO:0006892">
    <property type="term" value="P:post-Golgi vesicle-mediated transport"/>
    <property type="evidence" value="ECO:0007669"/>
    <property type="project" value="TreeGrafter"/>
</dbReference>
<accession>A0A1X9MGW8</accession>
<dbReference type="EMBL" id="CP020814">
    <property type="protein sequence ID" value="ARK32676.1"/>
    <property type="molecule type" value="Genomic_DNA"/>
</dbReference>
<dbReference type="SUPFAM" id="SSF110296">
    <property type="entry name" value="Oligoxyloglucan reducing end-specific cellobiohydrolase"/>
    <property type="match status" value="1"/>
</dbReference>
<protein>
    <submittedName>
        <fullName evidence="2">Ycf48-like protein</fullName>
    </submittedName>
</protein>
<organism evidence="2 3">
    <name type="scientific">Halalkalibacter krulwichiae</name>
    <dbReference type="NCBI Taxonomy" id="199441"/>
    <lineage>
        <taxon>Bacteria</taxon>
        <taxon>Bacillati</taxon>
        <taxon>Bacillota</taxon>
        <taxon>Bacilli</taxon>
        <taxon>Bacillales</taxon>
        <taxon>Bacillaceae</taxon>
        <taxon>Halalkalibacter</taxon>
    </lineage>
</organism>
<evidence type="ECO:0000313" key="2">
    <source>
        <dbReference type="EMBL" id="ARK32676.1"/>
    </source>
</evidence>
<name>A0A1X9MGW8_9BACI</name>
<keyword evidence="3" id="KW-1185">Reference proteome</keyword>
<gene>
    <name evidence="2" type="primary">hcf136</name>
    <name evidence="2" type="ORF">BkAM31D_24035</name>
</gene>
<dbReference type="RefSeq" id="WP_066154700.1">
    <property type="nucleotide sequence ID" value="NZ_CP020814.1"/>
</dbReference>
<reference evidence="2 3" key="1">
    <citation type="submission" date="2017-04" db="EMBL/GenBank/DDBJ databases">
        <title>Bacillus krulwichiae AM31D Genome sequencing and assembly.</title>
        <authorList>
            <person name="Krulwich T.A."/>
            <person name="Anastor L."/>
            <person name="Ehrlich R."/>
            <person name="Ehrlich G.D."/>
            <person name="Janto B."/>
        </authorList>
    </citation>
    <scope>NUCLEOTIDE SEQUENCE [LARGE SCALE GENOMIC DNA]</scope>
    <source>
        <strain evidence="2 3">AM31D</strain>
    </source>
</reference>
<dbReference type="PANTHER" id="PTHR12106">
    <property type="entry name" value="SORTILIN RELATED"/>
    <property type="match status" value="1"/>
</dbReference>
<dbReference type="InterPro" id="IPR015943">
    <property type="entry name" value="WD40/YVTN_repeat-like_dom_sf"/>
</dbReference>
<keyword evidence="1" id="KW-0732">Signal</keyword>
<dbReference type="CDD" id="cd15482">
    <property type="entry name" value="Sialidase_non-viral"/>
    <property type="match status" value="1"/>
</dbReference>
<dbReference type="KEGG" id="bkw:BkAM31D_24035"/>
<dbReference type="AlphaFoldDB" id="A0A1X9MGW8"/>
<evidence type="ECO:0000313" key="3">
    <source>
        <dbReference type="Proteomes" id="UP000193006"/>
    </source>
</evidence>
<dbReference type="InterPro" id="IPR050310">
    <property type="entry name" value="VPS10-sortilin"/>
</dbReference>
<dbReference type="NCBIfam" id="NF045728">
    <property type="entry name" value="glycosyl_F510_1955"/>
    <property type="match status" value="1"/>
</dbReference>
<dbReference type="GO" id="GO:0016020">
    <property type="term" value="C:membrane"/>
    <property type="evidence" value="ECO:0007669"/>
    <property type="project" value="TreeGrafter"/>
</dbReference>
<dbReference type="PROSITE" id="PS51257">
    <property type="entry name" value="PROKAR_LIPOPROTEIN"/>
    <property type="match status" value="1"/>
</dbReference>
<feature type="signal peptide" evidence="1">
    <location>
        <begin position="1"/>
        <end position="16"/>
    </location>
</feature>
<feature type="chain" id="PRO_5038610589" evidence="1">
    <location>
        <begin position="17"/>
        <end position="297"/>
    </location>
</feature>
<dbReference type="Gene3D" id="2.130.10.10">
    <property type="entry name" value="YVTN repeat-like/Quinoprotein amine dehydrogenase"/>
    <property type="match status" value="1"/>
</dbReference>
<dbReference type="STRING" id="199441.BkAM31D_24035"/>
<dbReference type="PANTHER" id="PTHR12106:SF27">
    <property type="entry name" value="SORTILIN-RELATED RECEPTOR"/>
    <property type="match status" value="1"/>
</dbReference>
<proteinExistence type="predicted"/>
<dbReference type="Proteomes" id="UP000193006">
    <property type="component" value="Chromosome"/>
</dbReference>
<sequence length="297" mass="32909" precursor="true">MGKRICCLLFVIFTLAACGKAEIDSFTHIHGLEYSHHDESLFVATHYGLVNIADGGWTHVGGASEQHDLMGFSIIDEEVMISSGHPSHDSKLADPLGVMLSKDHGETWEPIALYEEVDFHILHVNQSDRNIIYGIDAYHSKLYRSENGGYDWNEVKTEGLQSPVGSILSLTSHPQQPDLLLAGTEDGLFQSENGGQLWERTESEFSASALKTIDAQSADVLAYLIGEQEGLFVSVDFGETWLSLNFKLQGDYVTYIAIDADNDQRIALGSYNQSIMETNDFGKTWRTISELGQKANE</sequence>
<dbReference type="InterPro" id="IPR054817">
    <property type="entry name" value="Glycosyl_F510_1955-like"/>
</dbReference>